<protein>
    <recommendedName>
        <fullName evidence="1">NYN domain-containing protein</fullName>
    </recommendedName>
</protein>
<dbReference type="Pfam" id="PF01936">
    <property type="entry name" value="NYN"/>
    <property type="match status" value="1"/>
</dbReference>
<evidence type="ECO:0000259" key="1">
    <source>
        <dbReference type="Pfam" id="PF01936"/>
    </source>
</evidence>
<feature type="domain" description="NYN" evidence="1">
    <location>
        <begin position="19"/>
        <end position="177"/>
    </location>
</feature>
<organism evidence="2 3">
    <name type="scientific">Candidatus Gottesmanbacteria bacterium GW2011_GWC2_39_8</name>
    <dbReference type="NCBI Taxonomy" id="1618450"/>
    <lineage>
        <taxon>Bacteria</taxon>
        <taxon>Candidatus Gottesmaniibacteriota</taxon>
    </lineage>
</organism>
<name>A0A0G0T2I8_9BACT</name>
<dbReference type="GO" id="GO:0004540">
    <property type="term" value="F:RNA nuclease activity"/>
    <property type="evidence" value="ECO:0007669"/>
    <property type="project" value="InterPro"/>
</dbReference>
<dbReference type="Proteomes" id="UP000034539">
    <property type="component" value="Unassembled WGS sequence"/>
</dbReference>
<evidence type="ECO:0000313" key="3">
    <source>
        <dbReference type="Proteomes" id="UP000034539"/>
    </source>
</evidence>
<accession>A0A0G0T2I8</accession>
<dbReference type="PANTHER" id="PTHR35458">
    <property type="entry name" value="SLR0755 PROTEIN"/>
    <property type="match status" value="1"/>
</dbReference>
<dbReference type="AlphaFoldDB" id="A0A0G0T2I8"/>
<sequence length="189" mass="21720">MRRVFLCYTEIVSLSRSIIIFDGSNFYHKLKEINLPRVSSFDFNRFSKFISDRTVLTSKFYCVGKISASQNDAKARTMMAKQQSLVTRLIKQEFTIQYGYLLKTDSKFHEKGVDVQIATDILKGAYKNLYKTVFLVSSDSDLIPAIAEAEETGKTVVYVGFKHKPSFALLRACKKHFLLTEQELLKFVK</sequence>
<dbReference type="InterPro" id="IPR047140">
    <property type="entry name" value="LabA"/>
</dbReference>
<comment type="caution">
    <text evidence="2">The sequence shown here is derived from an EMBL/GenBank/DDBJ whole genome shotgun (WGS) entry which is preliminary data.</text>
</comment>
<reference evidence="2 3" key="1">
    <citation type="journal article" date="2015" name="Nature">
        <title>rRNA introns, odd ribosomes, and small enigmatic genomes across a large radiation of phyla.</title>
        <authorList>
            <person name="Brown C.T."/>
            <person name="Hug L.A."/>
            <person name="Thomas B.C."/>
            <person name="Sharon I."/>
            <person name="Castelle C.J."/>
            <person name="Singh A."/>
            <person name="Wilkins M.J."/>
            <person name="Williams K.H."/>
            <person name="Banfield J.F."/>
        </authorList>
    </citation>
    <scope>NUCLEOTIDE SEQUENCE [LARGE SCALE GENOMIC DNA]</scope>
</reference>
<evidence type="ECO:0000313" key="2">
    <source>
        <dbReference type="EMBL" id="KKR32057.1"/>
    </source>
</evidence>
<dbReference type="Gene3D" id="3.40.50.1010">
    <property type="entry name" value="5'-nuclease"/>
    <property type="match status" value="1"/>
</dbReference>
<gene>
    <name evidence="2" type="ORF">UT63_C0053G0008</name>
</gene>
<dbReference type="PANTHER" id="PTHR35458:SF8">
    <property type="entry name" value="SLR0650 PROTEIN"/>
    <property type="match status" value="1"/>
</dbReference>
<proteinExistence type="predicted"/>
<dbReference type="InterPro" id="IPR021139">
    <property type="entry name" value="NYN"/>
</dbReference>
<dbReference type="EMBL" id="LBXN01000053">
    <property type="protein sequence ID" value="KKR32057.1"/>
    <property type="molecule type" value="Genomic_DNA"/>
</dbReference>